<accession>A0A4R3KNG0</accession>
<comment type="function">
    <text evidence="1">Condensation of UDP-2,3-diacylglucosamine and 2,3-diacylglucosamine-1-phosphate to form lipid A disaccharide, a precursor of lipid A, a phosphorylated glycolipid that anchors the lipopolysaccharide to the outer membrane of the cell.</text>
</comment>
<evidence type="ECO:0000256" key="3">
    <source>
        <dbReference type="ARBA" id="ARBA00020902"/>
    </source>
</evidence>
<keyword evidence="12" id="KW-1185">Reference proteome</keyword>
<dbReference type="PANTHER" id="PTHR30372">
    <property type="entry name" value="LIPID-A-DISACCHARIDE SYNTHASE"/>
    <property type="match status" value="1"/>
</dbReference>
<gene>
    <name evidence="11" type="ORF">EDD80_11322</name>
</gene>
<evidence type="ECO:0000256" key="2">
    <source>
        <dbReference type="ARBA" id="ARBA00012687"/>
    </source>
</evidence>
<evidence type="ECO:0000256" key="7">
    <source>
        <dbReference type="ARBA" id="ARBA00022679"/>
    </source>
</evidence>
<dbReference type="OrthoDB" id="9801642at2"/>
<keyword evidence="4" id="KW-0444">Lipid biosynthesis</keyword>
<evidence type="ECO:0000313" key="12">
    <source>
        <dbReference type="Proteomes" id="UP000295807"/>
    </source>
</evidence>
<evidence type="ECO:0000256" key="1">
    <source>
        <dbReference type="ARBA" id="ARBA00002056"/>
    </source>
</evidence>
<evidence type="ECO:0000256" key="4">
    <source>
        <dbReference type="ARBA" id="ARBA00022516"/>
    </source>
</evidence>
<evidence type="ECO:0000256" key="6">
    <source>
        <dbReference type="ARBA" id="ARBA00022676"/>
    </source>
</evidence>
<dbReference type="GO" id="GO:0008915">
    <property type="term" value="F:lipid-A-disaccharide synthase activity"/>
    <property type="evidence" value="ECO:0007669"/>
    <property type="project" value="UniProtKB-UniRule"/>
</dbReference>
<comment type="caution">
    <text evidence="11">The sequence shown here is derived from an EMBL/GenBank/DDBJ whole genome shotgun (WGS) entry which is preliminary data.</text>
</comment>
<dbReference type="Proteomes" id="UP000295807">
    <property type="component" value="Unassembled WGS sequence"/>
</dbReference>
<comment type="catalytic activity">
    <reaction evidence="9">
        <text>a lipid X + a UDP-2-N,3-O-bis[(3R)-3-hydroxyacyl]-alpha-D-glucosamine = a lipid A disaccharide + UDP + H(+)</text>
        <dbReference type="Rhea" id="RHEA:67828"/>
        <dbReference type="ChEBI" id="CHEBI:15378"/>
        <dbReference type="ChEBI" id="CHEBI:58223"/>
        <dbReference type="ChEBI" id="CHEBI:137748"/>
        <dbReference type="ChEBI" id="CHEBI:176338"/>
        <dbReference type="ChEBI" id="CHEBI:176343"/>
        <dbReference type="EC" id="2.4.1.182"/>
    </reaction>
</comment>
<keyword evidence="5" id="KW-0441">Lipid A biosynthesis</keyword>
<proteinExistence type="predicted"/>
<dbReference type="PANTHER" id="PTHR30372:SF4">
    <property type="entry name" value="LIPID-A-DISACCHARIDE SYNTHASE, MITOCHONDRIAL-RELATED"/>
    <property type="match status" value="1"/>
</dbReference>
<dbReference type="NCBIfam" id="TIGR00215">
    <property type="entry name" value="lpxB"/>
    <property type="match status" value="1"/>
</dbReference>
<reference evidence="11 12" key="1">
    <citation type="submission" date="2019-03" db="EMBL/GenBank/DDBJ databases">
        <title>Genomic Encyclopedia of Type Strains, Phase IV (KMG-IV): sequencing the most valuable type-strain genomes for metagenomic binning, comparative biology and taxonomic classification.</title>
        <authorList>
            <person name="Goeker M."/>
        </authorList>
    </citation>
    <scope>NUCLEOTIDE SEQUENCE [LARGE SCALE GENOMIC DNA]</scope>
    <source>
        <strain evidence="11 12">DSM 21100</strain>
    </source>
</reference>
<evidence type="ECO:0000256" key="5">
    <source>
        <dbReference type="ARBA" id="ARBA00022556"/>
    </source>
</evidence>
<dbReference type="EC" id="2.4.1.182" evidence="2 10"/>
<evidence type="ECO:0000256" key="9">
    <source>
        <dbReference type="ARBA" id="ARBA00048975"/>
    </source>
</evidence>
<keyword evidence="8" id="KW-0443">Lipid metabolism</keyword>
<protein>
    <recommendedName>
        <fullName evidence="3 10">Lipid-A-disaccharide synthase</fullName>
        <ecNumber evidence="2 10">2.4.1.182</ecNumber>
    </recommendedName>
</protein>
<dbReference type="GO" id="GO:0009245">
    <property type="term" value="P:lipid A biosynthetic process"/>
    <property type="evidence" value="ECO:0007669"/>
    <property type="project" value="UniProtKB-UniRule"/>
</dbReference>
<dbReference type="SUPFAM" id="SSF53756">
    <property type="entry name" value="UDP-Glycosyltransferase/glycogen phosphorylase"/>
    <property type="match status" value="1"/>
</dbReference>
<dbReference type="InterPro" id="IPR003835">
    <property type="entry name" value="Glyco_trans_19"/>
</dbReference>
<evidence type="ECO:0000256" key="8">
    <source>
        <dbReference type="ARBA" id="ARBA00023098"/>
    </source>
</evidence>
<evidence type="ECO:0000313" key="11">
    <source>
        <dbReference type="EMBL" id="TCS85286.1"/>
    </source>
</evidence>
<dbReference type="AlphaFoldDB" id="A0A4R3KNG0"/>
<name>A0A4R3KNG0_9SPHI</name>
<sequence length="365" mass="41449">MKYYVIAGEASGDLHASNLMRELRRRDPSASFRCWGGDLMQQENGIIVKHYREMAYMGFVEVLTHLPAIFRNIRQCKQDLLQHRPDVLILVDFPGFNLRIAEFAKQQNIPVFYYISPKIWAWNQKRVLKIKRVVDKMFCILPFEVDFYRRWGMEVDYVGNPLADAIAAREATDAALHGDQPLIALLPGSRKQEITRILPEMLRATDHFKDFRVVIAGAPAFSEDFYRPFTGSRQIQVVFGQTYDLLRASRAALVTSGTATLETALLNVPQAVLYKANALSVAIARRVIKVPYISLVNLIAGKEIVKELIQETCNEEQIAAELGKLLHDEPYRNRMLADYEVLRGIVGGPGASTRAAEKMLEYLSE</sequence>
<keyword evidence="7" id="KW-0808">Transferase</keyword>
<dbReference type="GO" id="GO:0005543">
    <property type="term" value="F:phospholipid binding"/>
    <property type="evidence" value="ECO:0007669"/>
    <property type="project" value="TreeGrafter"/>
</dbReference>
<keyword evidence="6" id="KW-0328">Glycosyltransferase</keyword>
<dbReference type="RefSeq" id="WP_132130281.1">
    <property type="nucleotide sequence ID" value="NZ_CP042432.1"/>
</dbReference>
<organism evidence="11 12">
    <name type="scientific">Anseongella ginsenosidimutans</name>
    <dbReference type="NCBI Taxonomy" id="496056"/>
    <lineage>
        <taxon>Bacteria</taxon>
        <taxon>Pseudomonadati</taxon>
        <taxon>Bacteroidota</taxon>
        <taxon>Sphingobacteriia</taxon>
        <taxon>Sphingobacteriales</taxon>
        <taxon>Sphingobacteriaceae</taxon>
        <taxon>Anseongella</taxon>
    </lineage>
</organism>
<dbReference type="GO" id="GO:0016020">
    <property type="term" value="C:membrane"/>
    <property type="evidence" value="ECO:0007669"/>
    <property type="project" value="GOC"/>
</dbReference>
<evidence type="ECO:0000256" key="10">
    <source>
        <dbReference type="NCBIfam" id="TIGR00215"/>
    </source>
</evidence>
<dbReference type="EMBL" id="SMAD01000013">
    <property type="protein sequence ID" value="TCS85286.1"/>
    <property type="molecule type" value="Genomic_DNA"/>
</dbReference>
<dbReference type="Pfam" id="PF02684">
    <property type="entry name" value="LpxB"/>
    <property type="match status" value="1"/>
</dbReference>